<comment type="similarity">
    <text evidence="4">Belongs to the glycosyl hydrolase 18 family.</text>
</comment>
<proteinExistence type="inferred from homology"/>
<dbReference type="RefSeq" id="XP_060667739.1">
    <property type="nucleotide sequence ID" value="XM_060811756.1"/>
</dbReference>
<dbReference type="CDD" id="cd06544">
    <property type="entry name" value="GH18_narbonin"/>
    <property type="match status" value="1"/>
</dbReference>
<sequence length="319" mass="35840">MRLNPEKKLKFSLKLYKLTSELWTFESLVTMEVAQSSIHRANSKLFCEYIGAKFCNVKFSDVPINPNVEFHFILSFAIDYTSDSSSHSPTNGKFNIFWDFYNLSPSKVLSIKNSHPNVKVALSLGGDTVGDVHAHFNPSSVDSWVSNAVSSLKHIIKEYNLDGIDINYEHFSSDPDTFARCIGQLITTLKNDGDIFFASIAPFDDAKVQKYYLALWRSYSHVIDFVNFQFYAYSKGTTVSQFIKYFETQSSNYNGGKVLTSFLSGGSGGLSPENGFFTACNQLKSSKRLHGIFVWSADDSKANGFVHEKQSQELLSTLN</sequence>
<keyword evidence="1 3" id="KW-0378">Hydrolase</keyword>
<dbReference type="PRINTS" id="PR00551">
    <property type="entry name" value="2SGLOBULIN"/>
</dbReference>
<dbReference type="PROSITE" id="PS01095">
    <property type="entry name" value="GH18_1"/>
    <property type="match status" value="1"/>
</dbReference>
<dbReference type="Pfam" id="PF00704">
    <property type="entry name" value="Glyco_hydro_18"/>
    <property type="match status" value="1"/>
</dbReference>
<evidence type="ECO:0000259" key="5">
    <source>
        <dbReference type="PROSITE" id="PS51910"/>
    </source>
</evidence>
<dbReference type="GeneID" id="107411118"/>
<accession>A0ABM3ZTD3</accession>
<dbReference type="PANTHER" id="PTHR46476:SF13">
    <property type="entry name" value="2, PUTATIVE, EXPRESSED-RELATED"/>
    <property type="match status" value="1"/>
</dbReference>
<dbReference type="SUPFAM" id="SSF51445">
    <property type="entry name" value="(Trans)glycosidases"/>
    <property type="match status" value="1"/>
</dbReference>
<reference evidence="7" key="1">
    <citation type="submission" date="2025-08" db="UniProtKB">
        <authorList>
            <consortium name="RefSeq"/>
        </authorList>
    </citation>
    <scope>IDENTIFICATION</scope>
    <source>
        <tissue evidence="7">Seedling</tissue>
    </source>
</reference>
<feature type="domain" description="GH18" evidence="5">
    <location>
        <begin position="43"/>
        <end position="319"/>
    </location>
</feature>
<evidence type="ECO:0000256" key="3">
    <source>
        <dbReference type="RuleBase" id="RU000489"/>
    </source>
</evidence>
<keyword evidence="6" id="KW-1185">Reference proteome</keyword>
<dbReference type="InterPro" id="IPR000677">
    <property type="entry name" value="Chitinase-like"/>
</dbReference>
<protein>
    <submittedName>
        <fullName evidence="7">Chitinase 2 isoform X2</fullName>
    </submittedName>
</protein>
<dbReference type="PROSITE" id="PS51910">
    <property type="entry name" value="GH18_2"/>
    <property type="match status" value="1"/>
</dbReference>
<dbReference type="Gene3D" id="3.20.20.80">
    <property type="entry name" value="Glycosidases"/>
    <property type="match status" value="1"/>
</dbReference>
<evidence type="ECO:0000256" key="4">
    <source>
        <dbReference type="RuleBase" id="RU004453"/>
    </source>
</evidence>
<keyword evidence="2 3" id="KW-0326">Glycosidase</keyword>
<dbReference type="InterPro" id="IPR001579">
    <property type="entry name" value="Glyco_hydro_18_chit_AS"/>
</dbReference>
<gene>
    <name evidence="7" type="primary">LOC107411118</name>
</gene>
<name>A0ABM3ZTD3_ZIZJJ</name>
<dbReference type="Proteomes" id="UP001652623">
    <property type="component" value="Chromosome 10"/>
</dbReference>
<evidence type="ECO:0000313" key="7">
    <source>
        <dbReference type="RefSeq" id="XP_060667739.1"/>
    </source>
</evidence>
<evidence type="ECO:0000256" key="1">
    <source>
        <dbReference type="ARBA" id="ARBA00022801"/>
    </source>
</evidence>
<evidence type="ECO:0000313" key="6">
    <source>
        <dbReference type="Proteomes" id="UP001652623"/>
    </source>
</evidence>
<organism evidence="6 7">
    <name type="scientific">Ziziphus jujuba</name>
    <name type="common">Chinese jujube</name>
    <name type="synonym">Ziziphus sativa</name>
    <dbReference type="NCBI Taxonomy" id="326968"/>
    <lineage>
        <taxon>Eukaryota</taxon>
        <taxon>Viridiplantae</taxon>
        <taxon>Streptophyta</taxon>
        <taxon>Embryophyta</taxon>
        <taxon>Tracheophyta</taxon>
        <taxon>Spermatophyta</taxon>
        <taxon>Magnoliopsida</taxon>
        <taxon>eudicotyledons</taxon>
        <taxon>Gunneridae</taxon>
        <taxon>Pentapetalae</taxon>
        <taxon>rosids</taxon>
        <taxon>fabids</taxon>
        <taxon>Rosales</taxon>
        <taxon>Rhamnaceae</taxon>
        <taxon>Paliureae</taxon>
        <taxon>Ziziphus</taxon>
    </lineage>
</organism>
<evidence type="ECO:0000256" key="2">
    <source>
        <dbReference type="ARBA" id="ARBA00023295"/>
    </source>
</evidence>
<dbReference type="InterPro" id="IPR001223">
    <property type="entry name" value="Glyco_hydro18_cat"/>
</dbReference>
<dbReference type="PANTHER" id="PTHR46476">
    <property type="entry name" value="CHITINASE 2-LIKE"/>
    <property type="match status" value="1"/>
</dbReference>
<dbReference type="InterPro" id="IPR017853">
    <property type="entry name" value="GH"/>
</dbReference>